<name>A0ABP9XQX5_9FUNG</name>
<evidence type="ECO:0000313" key="3">
    <source>
        <dbReference type="EMBL" id="GAA5797190.1"/>
    </source>
</evidence>
<dbReference type="PROSITE" id="PS50800">
    <property type="entry name" value="SAP"/>
    <property type="match status" value="1"/>
</dbReference>
<protein>
    <recommendedName>
        <fullName evidence="2">SAP domain-containing protein</fullName>
    </recommendedName>
</protein>
<dbReference type="Gene3D" id="1.10.720.30">
    <property type="entry name" value="SAP domain"/>
    <property type="match status" value="1"/>
</dbReference>
<feature type="region of interest" description="Disordered" evidence="1">
    <location>
        <begin position="105"/>
        <end position="147"/>
    </location>
</feature>
<evidence type="ECO:0000259" key="2">
    <source>
        <dbReference type="PROSITE" id="PS50800"/>
    </source>
</evidence>
<dbReference type="InterPro" id="IPR036361">
    <property type="entry name" value="SAP_dom_sf"/>
</dbReference>
<dbReference type="EMBL" id="BAABUJ010000007">
    <property type="protein sequence ID" value="GAA5797190.1"/>
    <property type="molecule type" value="Genomic_DNA"/>
</dbReference>
<reference evidence="3 4" key="1">
    <citation type="submission" date="2024-04" db="EMBL/GenBank/DDBJ databases">
        <title>genome sequences of Mucor flavus KT1a and Helicostylum pulchrum KT1b strains isolation_sourced from the surface of a dry-aged beef.</title>
        <authorList>
            <person name="Toyotome T."/>
            <person name="Hosono M."/>
            <person name="Torimaru M."/>
            <person name="Fukuda K."/>
            <person name="Mikami N."/>
        </authorList>
    </citation>
    <scope>NUCLEOTIDE SEQUENCE [LARGE SCALE GENOMIC DNA]</scope>
    <source>
        <strain evidence="3 4">KT1b</strain>
    </source>
</reference>
<feature type="domain" description="SAP" evidence="2">
    <location>
        <begin position="260"/>
        <end position="294"/>
    </location>
</feature>
<dbReference type="SUPFAM" id="SSF68906">
    <property type="entry name" value="SAP domain"/>
    <property type="match status" value="1"/>
</dbReference>
<evidence type="ECO:0000313" key="4">
    <source>
        <dbReference type="Proteomes" id="UP001476247"/>
    </source>
</evidence>
<evidence type="ECO:0000256" key="1">
    <source>
        <dbReference type="SAM" id="MobiDB-lite"/>
    </source>
</evidence>
<feature type="compositionally biased region" description="Low complexity" evidence="1">
    <location>
        <begin position="129"/>
        <end position="147"/>
    </location>
</feature>
<feature type="region of interest" description="Disordered" evidence="1">
    <location>
        <begin position="166"/>
        <end position="195"/>
    </location>
</feature>
<dbReference type="InterPro" id="IPR003034">
    <property type="entry name" value="SAP_dom"/>
</dbReference>
<feature type="compositionally biased region" description="Low complexity" evidence="1">
    <location>
        <begin position="105"/>
        <end position="122"/>
    </location>
</feature>
<organism evidence="3 4">
    <name type="scientific">Helicostylum pulchrum</name>
    <dbReference type="NCBI Taxonomy" id="562976"/>
    <lineage>
        <taxon>Eukaryota</taxon>
        <taxon>Fungi</taxon>
        <taxon>Fungi incertae sedis</taxon>
        <taxon>Mucoromycota</taxon>
        <taxon>Mucoromycotina</taxon>
        <taxon>Mucoromycetes</taxon>
        <taxon>Mucorales</taxon>
        <taxon>Mucorineae</taxon>
        <taxon>Mucoraceae</taxon>
        <taxon>Helicostylum</taxon>
    </lineage>
</organism>
<comment type="caution">
    <text evidence="3">The sequence shown here is derived from an EMBL/GenBank/DDBJ whole genome shotgun (WGS) entry which is preliminary data.</text>
</comment>
<proteinExistence type="predicted"/>
<sequence>MEETNEYWKVMDYPPVFTSIDWNDSQDINQSQFIPMEYDEQKGYNHQPFPRRRSSSVDLPVNPAYFHTNKHIIHESTIQEEEFLPRRNRIGSSATLEFPGYVISDSPSSSVSSSDNHSLSPLKQEYHPQQQQQQQQQQQKQKQQQQQTITLFPELHRTSYNTILGNQLKQHQKRRRSSSLPPAFLKQRQHQQQQHVPTPLIFTTIQVTDPTPVHHIQKAAKVDTRPVQIERVHKPVAKPVTCDPVETQKKLDEDLVQLNFEDVTVAELKEMLRERGLPATGKKAVLTERLRDARDQLLKNKSSGGTATTWLKADSVSPHLQGLANMTIHSPIPPNEQLFGPVDDLPSNNTNTTLFPTLNTQTDDNEIDINDIFNFDPNDTILDDNAILFPPTWDHDDLVINSTEWDQDKLDLFLTELV</sequence>
<dbReference type="SMART" id="SM00513">
    <property type="entry name" value="SAP"/>
    <property type="match status" value="1"/>
</dbReference>
<gene>
    <name evidence="3" type="ORF">HPULCUR_002569</name>
</gene>
<dbReference type="Proteomes" id="UP001476247">
    <property type="component" value="Unassembled WGS sequence"/>
</dbReference>
<dbReference type="Pfam" id="PF02037">
    <property type="entry name" value="SAP"/>
    <property type="match status" value="1"/>
</dbReference>
<accession>A0ABP9XQX5</accession>
<keyword evidence="4" id="KW-1185">Reference proteome</keyword>